<organism evidence="2 3">
    <name type="scientific">Clarias magur</name>
    <name type="common">Asian catfish</name>
    <name type="synonym">Macropteronotus magur</name>
    <dbReference type="NCBI Taxonomy" id="1594786"/>
    <lineage>
        <taxon>Eukaryota</taxon>
        <taxon>Metazoa</taxon>
        <taxon>Chordata</taxon>
        <taxon>Craniata</taxon>
        <taxon>Vertebrata</taxon>
        <taxon>Euteleostomi</taxon>
        <taxon>Actinopterygii</taxon>
        <taxon>Neopterygii</taxon>
        <taxon>Teleostei</taxon>
        <taxon>Ostariophysi</taxon>
        <taxon>Siluriformes</taxon>
        <taxon>Clariidae</taxon>
        <taxon>Clarias</taxon>
    </lineage>
</organism>
<dbReference type="EMBL" id="QNUK01000581">
    <property type="protein sequence ID" value="KAF5891462.1"/>
    <property type="molecule type" value="Genomic_DNA"/>
</dbReference>
<dbReference type="InterPro" id="IPR000008">
    <property type="entry name" value="C2_dom"/>
</dbReference>
<dbReference type="Gene3D" id="2.60.40.150">
    <property type="entry name" value="C2 domain"/>
    <property type="match status" value="1"/>
</dbReference>
<dbReference type="PROSITE" id="PS50004">
    <property type="entry name" value="C2"/>
    <property type="match status" value="1"/>
</dbReference>
<dbReference type="SUPFAM" id="SSF49562">
    <property type="entry name" value="C2 domain (Calcium/lipid-binding domain, CaLB)"/>
    <property type="match status" value="1"/>
</dbReference>
<dbReference type="Proteomes" id="UP000727407">
    <property type="component" value="Unassembled WGS sequence"/>
</dbReference>
<reference evidence="2" key="1">
    <citation type="submission" date="2020-07" db="EMBL/GenBank/DDBJ databases">
        <title>Clarias magur genome sequencing, assembly and annotation.</title>
        <authorList>
            <person name="Kushwaha B."/>
            <person name="Kumar R."/>
            <person name="Das P."/>
            <person name="Joshi C.G."/>
            <person name="Kumar D."/>
            <person name="Nagpure N.S."/>
            <person name="Pandey M."/>
            <person name="Agarwal S."/>
            <person name="Srivastava S."/>
            <person name="Singh M."/>
            <person name="Sahoo L."/>
            <person name="Jayasankar P."/>
            <person name="Meher P.K."/>
            <person name="Koringa P.G."/>
            <person name="Iquebal M.A."/>
            <person name="Das S.P."/>
            <person name="Bit A."/>
            <person name="Patnaik S."/>
            <person name="Patel N."/>
            <person name="Shah T.M."/>
            <person name="Hinsu A."/>
            <person name="Jena J.K."/>
        </authorList>
    </citation>
    <scope>NUCLEOTIDE SEQUENCE</scope>
    <source>
        <strain evidence="2">CIFAMagur01</strain>
        <tissue evidence="2">Testis</tissue>
    </source>
</reference>
<evidence type="ECO:0000259" key="1">
    <source>
        <dbReference type="PROSITE" id="PS50004"/>
    </source>
</evidence>
<feature type="domain" description="C2" evidence="1">
    <location>
        <begin position="1"/>
        <end position="50"/>
    </location>
</feature>
<gene>
    <name evidence="2" type="ORF">DAT39_018830</name>
</gene>
<keyword evidence="3" id="KW-1185">Reference proteome</keyword>
<sequence>YIPTASDPDLYVTLNLPTASDCTLQTKTINDCKTPEWNETFHFRVSSLAK</sequence>
<protein>
    <submittedName>
        <fullName evidence="2">Cytosolic phospholipase A2 zeta-like</fullName>
    </submittedName>
</protein>
<accession>A0A8J4U2C9</accession>
<dbReference type="AlphaFoldDB" id="A0A8J4U2C9"/>
<proteinExistence type="predicted"/>
<dbReference type="Pfam" id="PF00168">
    <property type="entry name" value="C2"/>
    <property type="match status" value="1"/>
</dbReference>
<comment type="caution">
    <text evidence="2">The sequence shown here is derived from an EMBL/GenBank/DDBJ whole genome shotgun (WGS) entry which is preliminary data.</text>
</comment>
<evidence type="ECO:0000313" key="2">
    <source>
        <dbReference type="EMBL" id="KAF5891462.1"/>
    </source>
</evidence>
<name>A0A8J4U2C9_CLAMG</name>
<evidence type="ECO:0000313" key="3">
    <source>
        <dbReference type="Proteomes" id="UP000727407"/>
    </source>
</evidence>
<feature type="non-terminal residue" evidence="2">
    <location>
        <position position="50"/>
    </location>
</feature>
<dbReference type="OrthoDB" id="270970at2759"/>
<dbReference type="InterPro" id="IPR035892">
    <property type="entry name" value="C2_domain_sf"/>
</dbReference>
<feature type="non-terminal residue" evidence="2">
    <location>
        <position position="1"/>
    </location>
</feature>